<evidence type="ECO:0000256" key="7">
    <source>
        <dbReference type="ARBA" id="ARBA00062314"/>
    </source>
</evidence>
<dbReference type="AlphaFoldDB" id="V7CNZ0"/>
<dbReference type="OrthoDB" id="2143914at2759"/>
<feature type="region of interest" description="Disordered" evidence="8">
    <location>
        <begin position="129"/>
        <end position="165"/>
    </location>
</feature>
<dbReference type="PANTHER" id="PTHR47994">
    <property type="entry name" value="F14D16.11-RELATED"/>
    <property type="match status" value="1"/>
</dbReference>
<dbReference type="FunFam" id="1.10.10.60:FF:000001">
    <property type="entry name" value="MYB-related transcription factor"/>
    <property type="match status" value="1"/>
</dbReference>
<feature type="domain" description="Myb-like" evidence="9">
    <location>
        <begin position="9"/>
        <end position="61"/>
    </location>
</feature>
<keyword evidence="12" id="KW-1185">Reference proteome</keyword>
<dbReference type="CDD" id="cd00167">
    <property type="entry name" value="SANT"/>
    <property type="match status" value="2"/>
</dbReference>
<evidence type="ECO:0000256" key="2">
    <source>
        <dbReference type="ARBA" id="ARBA00022737"/>
    </source>
</evidence>
<organism evidence="11 12">
    <name type="scientific">Phaseolus vulgaris</name>
    <name type="common">Kidney bean</name>
    <name type="synonym">French bean</name>
    <dbReference type="NCBI Taxonomy" id="3885"/>
    <lineage>
        <taxon>Eukaryota</taxon>
        <taxon>Viridiplantae</taxon>
        <taxon>Streptophyta</taxon>
        <taxon>Embryophyta</taxon>
        <taxon>Tracheophyta</taxon>
        <taxon>Spermatophyta</taxon>
        <taxon>Magnoliopsida</taxon>
        <taxon>eudicotyledons</taxon>
        <taxon>Gunneridae</taxon>
        <taxon>Pentapetalae</taxon>
        <taxon>rosids</taxon>
        <taxon>fabids</taxon>
        <taxon>Fabales</taxon>
        <taxon>Fabaceae</taxon>
        <taxon>Papilionoideae</taxon>
        <taxon>50 kb inversion clade</taxon>
        <taxon>NPAAA clade</taxon>
        <taxon>indigoferoid/millettioid clade</taxon>
        <taxon>Phaseoleae</taxon>
        <taxon>Phaseolus</taxon>
    </lineage>
</organism>
<evidence type="ECO:0000256" key="4">
    <source>
        <dbReference type="ARBA" id="ARBA00023125"/>
    </source>
</evidence>
<proteinExistence type="predicted"/>
<evidence type="ECO:0000256" key="8">
    <source>
        <dbReference type="SAM" id="MobiDB-lite"/>
    </source>
</evidence>
<dbReference type="InterPro" id="IPR015495">
    <property type="entry name" value="Myb_TF_plants"/>
</dbReference>
<dbReference type="PANTHER" id="PTHR47994:SF5">
    <property type="entry name" value="F14D16.11-RELATED"/>
    <property type="match status" value="1"/>
</dbReference>
<evidence type="ECO:0000256" key="5">
    <source>
        <dbReference type="ARBA" id="ARBA00023163"/>
    </source>
</evidence>
<gene>
    <name evidence="11" type="ORF">PHAVU_002G279000g</name>
</gene>
<dbReference type="EMBL" id="CM002289">
    <property type="protein sequence ID" value="ESW31917.1"/>
    <property type="molecule type" value="Genomic_DNA"/>
</dbReference>
<dbReference type="SMART" id="SM00717">
    <property type="entry name" value="SANT"/>
    <property type="match status" value="2"/>
</dbReference>
<accession>V7CNZ0</accession>
<sequence length="298" mass="33095">MGRTPCCLKQHIFKGAWSKEEDQLLINYVNCHGEGNWRCLPKAAGLLRCGKSCRLRWMNYLRPNLKKGNFTREETDLIIHHHSLLGNRWSQIAACLPGRTDNEIKNYWNTHIKRQLYANGMDPVTHKPLNKETNETTDPPANSQVTEVATTSENGTDNNNNSCSFTTGDNNQINYFNVFLNSKVQISSDDYSTGDKGECSNNSSGVTIEEAHPQLNLNLSLSPPPKPQDFMVNPKRLQPQGQQEEQVLFPGNVNVSGGKQSVCLWCSLGLQSSHACSSKDKGCCTATTVAPPVGNRDD</sequence>
<keyword evidence="4" id="KW-0238">DNA-binding</keyword>
<dbReference type="Pfam" id="PF00249">
    <property type="entry name" value="Myb_DNA-binding"/>
    <property type="match status" value="2"/>
</dbReference>
<dbReference type="PROSITE" id="PS50090">
    <property type="entry name" value="MYB_LIKE"/>
    <property type="match status" value="2"/>
</dbReference>
<dbReference type="FunFam" id="1.10.10.60:FF:000394">
    <property type="entry name" value="MYB transcription factor"/>
    <property type="match status" value="1"/>
</dbReference>
<feature type="domain" description="HTH myb-type" evidence="10">
    <location>
        <begin position="9"/>
        <end position="61"/>
    </location>
</feature>
<evidence type="ECO:0000313" key="12">
    <source>
        <dbReference type="Proteomes" id="UP000000226"/>
    </source>
</evidence>
<keyword evidence="5" id="KW-0804">Transcription</keyword>
<dbReference type="Gramene" id="ESW31917">
    <property type="protein sequence ID" value="ESW31917"/>
    <property type="gene ID" value="PHAVU_002G279000g"/>
</dbReference>
<evidence type="ECO:0000256" key="3">
    <source>
        <dbReference type="ARBA" id="ARBA00023015"/>
    </source>
</evidence>
<dbReference type="Gene3D" id="1.10.10.60">
    <property type="entry name" value="Homeodomain-like"/>
    <property type="match status" value="2"/>
</dbReference>
<dbReference type="eggNOG" id="KOG0048">
    <property type="taxonomic scope" value="Eukaryota"/>
</dbReference>
<reference evidence="12" key="1">
    <citation type="journal article" date="2014" name="Nat. Genet.">
        <title>A reference genome for common bean and genome-wide analysis of dual domestications.</title>
        <authorList>
            <person name="Schmutz J."/>
            <person name="McClean P.E."/>
            <person name="Mamidi S."/>
            <person name="Wu G.A."/>
            <person name="Cannon S.B."/>
            <person name="Grimwood J."/>
            <person name="Jenkins J."/>
            <person name="Shu S."/>
            <person name="Song Q."/>
            <person name="Chavarro C."/>
            <person name="Torres-Torres M."/>
            <person name="Geffroy V."/>
            <person name="Moghaddam S.M."/>
            <person name="Gao D."/>
            <person name="Abernathy B."/>
            <person name="Barry K."/>
            <person name="Blair M."/>
            <person name="Brick M.A."/>
            <person name="Chovatia M."/>
            <person name="Gepts P."/>
            <person name="Goodstein D.M."/>
            <person name="Gonzales M."/>
            <person name="Hellsten U."/>
            <person name="Hyten D.L."/>
            <person name="Jia G."/>
            <person name="Kelly J.D."/>
            <person name="Kudrna D."/>
            <person name="Lee R."/>
            <person name="Richard M.M."/>
            <person name="Miklas P.N."/>
            <person name="Osorno J.M."/>
            <person name="Rodrigues J."/>
            <person name="Thareau V."/>
            <person name="Urrea C.A."/>
            <person name="Wang M."/>
            <person name="Yu Y."/>
            <person name="Zhang M."/>
            <person name="Wing R.A."/>
            <person name="Cregan P.B."/>
            <person name="Rokhsar D.S."/>
            <person name="Jackson S.A."/>
        </authorList>
    </citation>
    <scope>NUCLEOTIDE SEQUENCE [LARGE SCALE GENOMIC DNA]</scope>
    <source>
        <strain evidence="12">cv. G19833</strain>
    </source>
</reference>
<dbReference type="OMA" id="KGECSNN"/>
<name>V7CNZ0_PHAVU</name>
<comment type="subunit">
    <text evidence="7">Can form complexes with MYC2, MYC3 or MYC4.</text>
</comment>
<dbReference type="PROSITE" id="PS51294">
    <property type="entry name" value="HTH_MYB"/>
    <property type="match status" value="2"/>
</dbReference>
<dbReference type="GO" id="GO:0080090">
    <property type="term" value="P:regulation of primary metabolic process"/>
    <property type="evidence" value="ECO:0007669"/>
    <property type="project" value="UniProtKB-ARBA"/>
</dbReference>
<keyword evidence="3" id="KW-0805">Transcription regulation</keyword>
<dbReference type="SUPFAM" id="SSF46689">
    <property type="entry name" value="Homeodomain-like"/>
    <property type="match status" value="1"/>
</dbReference>
<dbReference type="Proteomes" id="UP000000226">
    <property type="component" value="Chromosome 2"/>
</dbReference>
<evidence type="ECO:0000256" key="6">
    <source>
        <dbReference type="ARBA" id="ARBA00023242"/>
    </source>
</evidence>
<dbReference type="GO" id="GO:0005634">
    <property type="term" value="C:nucleus"/>
    <property type="evidence" value="ECO:0007669"/>
    <property type="project" value="UniProtKB-SubCell"/>
</dbReference>
<dbReference type="InterPro" id="IPR001005">
    <property type="entry name" value="SANT/Myb"/>
</dbReference>
<keyword evidence="6" id="KW-0539">Nucleus</keyword>
<evidence type="ECO:0000256" key="1">
    <source>
        <dbReference type="ARBA" id="ARBA00004123"/>
    </source>
</evidence>
<dbReference type="InterPro" id="IPR017930">
    <property type="entry name" value="Myb_dom"/>
</dbReference>
<feature type="domain" description="HTH myb-type" evidence="10">
    <location>
        <begin position="62"/>
        <end position="116"/>
    </location>
</feature>
<dbReference type="SMR" id="V7CNZ0"/>
<evidence type="ECO:0000259" key="9">
    <source>
        <dbReference type="PROSITE" id="PS50090"/>
    </source>
</evidence>
<evidence type="ECO:0000259" key="10">
    <source>
        <dbReference type="PROSITE" id="PS51294"/>
    </source>
</evidence>
<dbReference type="GO" id="GO:0000976">
    <property type="term" value="F:transcription cis-regulatory region binding"/>
    <property type="evidence" value="ECO:0007669"/>
    <property type="project" value="UniProtKB-ARBA"/>
</dbReference>
<protein>
    <submittedName>
        <fullName evidence="11">Uncharacterized protein</fullName>
    </submittedName>
</protein>
<feature type="compositionally biased region" description="Polar residues" evidence="8">
    <location>
        <begin position="136"/>
        <end position="165"/>
    </location>
</feature>
<feature type="domain" description="Myb-like" evidence="9">
    <location>
        <begin position="62"/>
        <end position="112"/>
    </location>
</feature>
<keyword evidence="2" id="KW-0677">Repeat</keyword>
<comment type="subcellular location">
    <subcellularLocation>
        <location evidence="1">Nucleus</location>
    </subcellularLocation>
</comment>
<dbReference type="InterPro" id="IPR009057">
    <property type="entry name" value="Homeodomain-like_sf"/>
</dbReference>
<dbReference type="GO" id="GO:0051707">
    <property type="term" value="P:response to other organism"/>
    <property type="evidence" value="ECO:0007669"/>
    <property type="project" value="UniProtKB-ARBA"/>
</dbReference>
<evidence type="ECO:0000313" key="11">
    <source>
        <dbReference type="EMBL" id="ESW31917.1"/>
    </source>
</evidence>